<dbReference type="Proteomes" id="UP000727056">
    <property type="component" value="Unassembled WGS sequence"/>
</dbReference>
<organism evidence="3 4">
    <name type="scientific">Streptomyces bohaiensis</name>
    <dbReference type="NCBI Taxonomy" id="1431344"/>
    <lineage>
        <taxon>Bacteria</taxon>
        <taxon>Bacillati</taxon>
        <taxon>Actinomycetota</taxon>
        <taxon>Actinomycetes</taxon>
        <taxon>Kitasatosporales</taxon>
        <taxon>Streptomycetaceae</taxon>
        <taxon>Streptomyces</taxon>
    </lineage>
</organism>
<proteinExistence type="predicted"/>
<evidence type="ECO:0000313" key="3">
    <source>
        <dbReference type="EMBL" id="NJQ17589.1"/>
    </source>
</evidence>
<dbReference type="RefSeq" id="WP_168090238.1">
    <property type="nucleotide sequence ID" value="NZ_BHZH01000401.1"/>
</dbReference>
<protein>
    <submittedName>
        <fullName evidence="3">Uncharacterized protein</fullName>
    </submittedName>
</protein>
<evidence type="ECO:0000313" key="4">
    <source>
        <dbReference type="Proteomes" id="UP000727056"/>
    </source>
</evidence>
<feature type="transmembrane region" description="Helical" evidence="2">
    <location>
        <begin position="58"/>
        <end position="82"/>
    </location>
</feature>
<feature type="compositionally biased region" description="Polar residues" evidence="1">
    <location>
        <begin position="183"/>
        <end position="193"/>
    </location>
</feature>
<dbReference type="EMBL" id="JAAVJC010000348">
    <property type="protein sequence ID" value="NJQ17589.1"/>
    <property type="molecule type" value="Genomic_DNA"/>
</dbReference>
<feature type="compositionally biased region" description="Basic and acidic residues" evidence="1">
    <location>
        <begin position="107"/>
        <end position="131"/>
    </location>
</feature>
<keyword evidence="2" id="KW-0472">Membrane</keyword>
<keyword evidence="2" id="KW-0812">Transmembrane</keyword>
<feature type="compositionally biased region" description="Low complexity" evidence="1">
    <location>
        <begin position="22"/>
        <end position="34"/>
    </location>
</feature>
<sequence>MEPLIGTEHTRTIAHQHPADPAPAAAQPPQARDPAGSVLLGDGATAGGLDLTSVFGTAIALAAAVLLTVGLMAAALLTVAAAPHRGTRHPGPVGHREGTTGPTAPRRRPEDSRPGDTGRKSVESADERTDKCPGTSTSVSVRAQLKLPEPTTDSRGGGYSTPYDNPTVDRQRSAGPQTERRMTTNNVVSTGTAQADGAGHRPRPDAVPVTTGGAGRPTARTRHDSAARV</sequence>
<evidence type="ECO:0000256" key="1">
    <source>
        <dbReference type="SAM" id="MobiDB-lite"/>
    </source>
</evidence>
<feature type="region of interest" description="Disordered" evidence="1">
    <location>
        <begin position="1"/>
        <end position="34"/>
    </location>
</feature>
<keyword evidence="2" id="KW-1133">Transmembrane helix</keyword>
<keyword evidence="4" id="KW-1185">Reference proteome</keyword>
<feature type="compositionally biased region" description="Basic and acidic residues" evidence="1">
    <location>
        <begin position="167"/>
        <end position="182"/>
    </location>
</feature>
<feature type="region of interest" description="Disordered" evidence="1">
    <location>
        <begin position="84"/>
        <end position="229"/>
    </location>
</feature>
<accession>A0ABX1CK05</accession>
<evidence type="ECO:0000256" key="2">
    <source>
        <dbReference type="SAM" id="Phobius"/>
    </source>
</evidence>
<name>A0ABX1CK05_9ACTN</name>
<comment type="caution">
    <text evidence="3">The sequence shown here is derived from an EMBL/GenBank/DDBJ whole genome shotgun (WGS) entry which is preliminary data.</text>
</comment>
<reference evidence="3 4" key="1">
    <citation type="submission" date="2020-03" db="EMBL/GenBank/DDBJ databases">
        <title>Draft genome of Streptomyces sp. ventii, isolated from the Axial Seamount in the Pacific Ocean, and resequencing of the two type strains Streptomyces lonarensis strain NCL 716 and Streptomyces bohaiensis strain 11A07.</title>
        <authorList>
            <person name="Loughran R.M."/>
            <person name="Pfannmuller K.M."/>
            <person name="Wasson B.J."/>
            <person name="Deadmond M.C."/>
            <person name="Paddock B.E."/>
            <person name="Koyack M.J."/>
            <person name="Gallegos D.A."/>
            <person name="Mitchell E.A."/>
            <person name="Ushijima B."/>
            <person name="Saw J.H."/>
            <person name="Mcphail K.L."/>
            <person name="Videau P."/>
        </authorList>
    </citation>
    <scope>NUCLEOTIDE SEQUENCE [LARGE SCALE GENOMIC DNA]</scope>
    <source>
        <strain evidence="3 4">11A07</strain>
    </source>
</reference>
<gene>
    <name evidence="3" type="ORF">HCN52_22300</name>
</gene>